<dbReference type="PROSITE" id="PS51425">
    <property type="entry name" value="SCD"/>
    <property type="match status" value="1"/>
</dbReference>
<dbReference type="SUPFAM" id="SSF48371">
    <property type="entry name" value="ARM repeat"/>
    <property type="match status" value="1"/>
</dbReference>
<keyword evidence="2" id="KW-0132">Cell division</keyword>
<dbReference type="Pfam" id="PF08514">
    <property type="entry name" value="STAG"/>
    <property type="match status" value="1"/>
</dbReference>
<comment type="similarity">
    <text evidence="1 2">Belongs to the SCC3 family.</text>
</comment>
<dbReference type="GO" id="GO:0000775">
    <property type="term" value="C:chromosome, centromeric region"/>
    <property type="evidence" value="ECO:0007669"/>
    <property type="project" value="UniProtKB-SubCell"/>
</dbReference>
<dbReference type="GO" id="GO:0007059">
    <property type="term" value="P:chromosome segregation"/>
    <property type="evidence" value="ECO:0007669"/>
    <property type="project" value="UniProtKB-KW"/>
</dbReference>
<dbReference type="PANTHER" id="PTHR11199:SF6">
    <property type="entry name" value="COHESIN SUBUNIT SA-1"/>
    <property type="match status" value="1"/>
</dbReference>
<reference evidence="6" key="2">
    <citation type="submission" date="2025-09" db="UniProtKB">
        <authorList>
            <consortium name="Ensembl"/>
        </authorList>
    </citation>
    <scope>IDENTIFICATION</scope>
</reference>
<dbReference type="InterPro" id="IPR020839">
    <property type="entry name" value="SCD"/>
</dbReference>
<evidence type="ECO:0000313" key="7">
    <source>
        <dbReference type="Proteomes" id="UP000694424"/>
    </source>
</evidence>
<organism evidence="6 7">
    <name type="scientific">Apteryx owenii</name>
    <name type="common">Little spotted kiwi</name>
    <dbReference type="NCBI Taxonomy" id="8824"/>
    <lineage>
        <taxon>Eukaryota</taxon>
        <taxon>Metazoa</taxon>
        <taxon>Chordata</taxon>
        <taxon>Craniata</taxon>
        <taxon>Vertebrata</taxon>
        <taxon>Euteleostomi</taxon>
        <taxon>Archelosauria</taxon>
        <taxon>Archosauria</taxon>
        <taxon>Dinosauria</taxon>
        <taxon>Saurischia</taxon>
        <taxon>Theropoda</taxon>
        <taxon>Coelurosauria</taxon>
        <taxon>Aves</taxon>
        <taxon>Palaeognathae</taxon>
        <taxon>Apterygiformes</taxon>
        <taxon>Apterygidae</taxon>
        <taxon>Apteryx</taxon>
    </lineage>
</organism>
<evidence type="ECO:0000256" key="2">
    <source>
        <dbReference type="RuleBase" id="RU369063"/>
    </source>
</evidence>
<dbReference type="Ensembl" id="ENSAOWT00000030248.1">
    <property type="protein sequence ID" value="ENSAOWP00000026700.1"/>
    <property type="gene ID" value="ENSAOWG00000018002.1"/>
</dbReference>
<dbReference type="GO" id="GO:0003682">
    <property type="term" value="F:chromatin binding"/>
    <property type="evidence" value="ECO:0007669"/>
    <property type="project" value="TreeGrafter"/>
</dbReference>
<keyword evidence="7" id="KW-1185">Reference proteome</keyword>
<reference evidence="6" key="1">
    <citation type="submission" date="2025-08" db="UniProtKB">
        <authorList>
            <consortium name="Ensembl"/>
        </authorList>
    </citation>
    <scope>IDENTIFICATION</scope>
</reference>
<dbReference type="GO" id="GO:0007062">
    <property type="term" value="P:sister chromatid cohesion"/>
    <property type="evidence" value="ECO:0007669"/>
    <property type="project" value="UniProtKB-UniRule"/>
</dbReference>
<keyword evidence="2" id="KW-0159">Chromosome partition</keyword>
<feature type="compositionally biased region" description="Low complexity" evidence="4">
    <location>
        <begin position="1010"/>
        <end position="1022"/>
    </location>
</feature>
<evidence type="ECO:0000256" key="4">
    <source>
        <dbReference type="SAM" id="MobiDB-lite"/>
    </source>
</evidence>
<dbReference type="InterPro" id="IPR056396">
    <property type="entry name" value="HEAT_SCC3-SA"/>
</dbReference>
<feature type="region of interest" description="Disordered" evidence="4">
    <location>
        <begin position="1"/>
        <end position="29"/>
    </location>
</feature>
<dbReference type="AlphaFoldDB" id="A0A8B9QMB4"/>
<accession>A0A8B9QMB4</accession>
<dbReference type="Pfam" id="PF24571">
    <property type="entry name" value="HEAT_SCC3-SA"/>
    <property type="match status" value="1"/>
</dbReference>
<feature type="compositionally biased region" description="Basic residues" evidence="4">
    <location>
        <begin position="1024"/>
        <end position="1035"/>
    </location>
</feature>
<dbReference type="Pfam" id="PF21581">
    <property type="entry name" value="SCD"/>
    <property type="match status" value="1"/>
</dbReference>
<sequence length="1205" mass="138681">MCIEFGDSPKHGLPAPGQNTAHAQSTSWGRGGTLPRNAEFIACHAQHSVVDDWIESYKQDRDIALLDLINFFIQCSGCRGTVRIEMFRNMQNAEIIRKMTEEFDEDSGDYPLTMPGPQWKKFRSNFCEFIGVLIRQCQYSIIYDEYMMDTVISLLTGLSDSQVRAFRHTSTLAAMKLMTALVNVALNLSIHQDNTQRQYEAERNKMIGKRANERLELLLQKRKELQENQDEIENMMNSIFKGIFVHRYRDAIAEIRAVCIEEIGVWMKMYSDAFLNDSYLKYVGWTLHDRQGEVRLKCLKALQSLYTNRELFPKLELFTNRFKDRIVSMTLDKEYDVAVEAIRLVTLILHGSEEALSNEDCENVYHLVYSAHRPVAVAAGEFLHKKLFSRHDPQAEEALAKRRGRNSPNGNLIRMLVLFFLESELHEHAAYLVDSLWESSQELLKDWECMTELLLEEPVQGEEAMSDRQESALIELMVCTIRQAAEAHPPVGRGTGKRVLTAKERKTQIDDRNKLTEHFIIALPMLLSKYSADAEKVANLLQIPQYFDLEIYSTGRMEKHLDALLKQIKFVVEKHVESDVLEACSKTYSILCSEEYTIQNRVDIAHSQLIDEFVDRFNHSVEDLLQEGEEADDDDIYNVLSTLKRLTSFHNAHDLTKWDLFSNCYRLLRTGIEHGAMPEQIVVQALQCSHYSILWQLVKITEGSPSKEDLLVLRKTVKSFLAVCQQCLSNVNTPVKEQAFMLLCDLLMIFSHQLMTGGREGLQPLVFNPDSGLQSELLSFVMDHVFIDQDDENQSMEGDEEDEANKIEALHKRRNLLAAFSKLIIYDIVDMHAAADIFKHYMKYYNDYGDIIKETLSKTRQIDKIQCAKTLILSLQQLFNELVQEQGPNLDRTSAHVSGIKELARRFALTFGLDQIKTREAVATLHKDGIEFAFKYQNQKGQDYPPPNLAFLEVLSEFSSKLLRQDKKTVHSYLEKFLTEQMMERREDVWLPLISYRNSLVTGGEDDRMSVNSGSSSSKASSVRNKKGRPPLHKKRVEDESLEGSWLNRNENIHTPGTLQAPQLTSTVLRENTRQMGEQIQEHESEQGSEQDFLHNPQMQISWLGQQKLEDLNRKDRTGMNYMKGRTGVRHAVRGLMEDDAEPIFEDVMMSSRGQLEDMNEEFEDTMVIDLPPSRNRRERAELRPDFFDSAAIIEDDSGFGMPMF</sequence>
<feature type="region of interest" description="Disordered" evidence="4">
    <location>
        <begin position="1004"/>
        <end position="1043"/>
    </location>
</feature>
<keyword evidence="3" id="KW-0175">Coiled coil</keyword>
<dbReference type="InterPro" id="IPR039662">
    <property type="entry name" value="Cohesin_Scc3/SA"/>
</dbReference>
<keyword evidence="2" id="KW-0158">Chromosome</keyword>
<feature type="domain" description="SCD" evidence="5">
    <location>
        <begin position="244"/>
        <end position="329"/>
    </location>
</feature>
<dbReference type="GO" id="GO:0000785">
    <property type="term" value="C:chromatin"/>
    <property type="evidence" value="ECO:0007669"/>
    <property type="project" value="UniProtKB-UniRule"/>
</dbReference>
<feature type="compositionally biased region" description="Polar residues" evidence="4">
    <location>
        <begin position="17"/>
        <end position="28"/>
    </location>
</feature>
<evidence type="ECO:0000256" key="1">
    <source>
        <dbReference type="ARBA" id="ARBA00005486"/>
    </source>
</evidence>
<dbReference type="InterPro" id="IPR013721">
    <property type="entry name" value="STAG"/>
</dbReference>
<dbReference type="GO" id="GO:0051301">
    <property type="term" value="P:cell division"/>
    <property type="evidence" value="ECO:0007669"/>
    <property type="project" value="UniProtKB-UniRule"/>
</dbReference>
<comment type="subunit">
    <text evidence="2">Part of the cohesin complex which is composed of a heterodimer between a SMC1 protein (SMC1A or SMC1B) and SMC3, which are attached via their hinge domain, and RAD21 which link them at their heads, and one STAG protein.</text>
</comment>
<protein>
    <recommendedName>
        <fullName evidence="2">Cohesin subunit SA</fullName>
    </recommendedName>
    <alternativeName>
        <fullName evidence="2">SCC3 homolog</fullName>
    </alternativeName>
    <alternativeName>
        <fullName evidence="2">Stromal antigen</fullName>
    </alternativeName>
</protein>
<dbReference type="InterPro" id="IPR016024">
    <property type="entry name" value="ARM-type_fold"/>
</dbReference>
<feature type="coiled-coil region" evidence="3">
    <location>
        <begin position="208"/>
        <end position="238"/>
    </location>
</feature>
<dbReference type="PANTHER" id="PTHR11199">
    <property type="entry name" value="STROMAL ANTIGEN"/>
    <property type="match status" value="1"/>
</dbReference>
<comment type="function">
    <text evidence="2">Component of cohesin complex, a complex required for the cohesion of sister chromatids after DNA replication. The cohesin complex apparently forms a large proteinaceous ring within which sister chromatids can be trapped. At anaphase, the complex is cleaved and dissociates from chromatin, allowing sister chromatids to segregate.</text>
</comment>
<evidence type="ECO:0000256" key="3">
    <source>
        <dbReference type="SAM" id="Coils"/>
    </source>
</evidence>
<evidence type="ECO:0000259" key="5">
    <source>
        <dbReference type="PROSITE" id="PS51425"/>
    </source>
</evidence>
<name>A0A8B9QMB4_APTOW</name>
<dbReference type="GO" id="GO:0005634">
    <property type="term" value="C:nucleus"/>
    <property type="evidence" value="ECO:0007669"/>
    <property type="project" value="UniProtKB-SubCell"/>
</dbReference>
<evidence type="ECO:0000313" key="6">
    <source>
        <dbReference type="Ensembl" id="ENSAOWP00000026700.1"/>
    </source>
</evidence>
<dbReference type="GO" id="GO:0008278">
    <property type="term" value="C:cohesin complex"/>
    <property type="evidence" value="ECO:0007669"/>
    <property type="project" value="UniProtKB-UniRule"/>
</dbReference>
<dbReference type="Proteomes" id="UP000694424">
    <property type="component" value="Unplaced"/>
</dbReference>
<keyword evidence="2" id="KW-0131">Cell cycle</keyword>
<keyword evidence="2" id="KW-0539">Nucleus</keyword>
<comment type="subcellular location">
    <subcellularLocation>
        <location evidence="2">Nucleus</location>
    </subcellularLocation>
    <subcellularLocation>
        <location evidence="2">Chromosome</location>
    </subcellularLocation>
    <subcellularLocation>
        <location evidence="2">Chromosome</location>
        <location evidence="2">Centromere</location>
    </subcellularLocation>
</comment>
<proteinExistence type="inferred from homology"/>